<dbReference type="AlphaFoldDB" id="A0A8S2AVP9"/>
<sequence>MEKVQLFRGDTILIKMSREAGKEVVNRKLNAINKLLMEESDRLQS</sequence>
<evidence type="ECO:0000313" key="2">
    <source>
        <dbReference type="Proteomes" id="UP000682877"/>
    </source>
</evidence>
<dbReference type="Proteomes" id="UP000682877">
    <property type="component" value="Chromosome 6"/>
</dbReference>
<name>A0A8S2AVP9_ARAAE</name>
<organism evidence="1 2">
    <name type="scientific">Arabidopsis arenosa</name>
    <name type="common">Sand rock-cress</name>
    <name type="synonym">Cardaminopsis arenosa</name>
    <dbReference type="NCBI Taxonomy" id="38785"/>
    <lineage>
        <taxon>Eukaryota</taxon>
        <taxon>Viridiplantae</taxon>
        <taxon>Streptophyta</taxon>
        <taxon>Embryophyta</taxon>
        <taxon>Tracheophyta</taxon>
        <taxon>Spermatophyta</taxon>
        <taxon>Magnoliopsida</taxon>
        <taxon>eudicotyledons</taxon>
        <taxon>Gunneridae</taxon>
        <taxon>Pentapetalae</taxon>
        <taxon>rosids</taxon>
        <taxon>malvids</taxon>
        <taxon>Brassicales</taxon>
        <taxon>Brassicaceae</taxon>
        <taxon>Camelineae</taxon>
        <taxon>Arabidopsis</taxon>
    </lineage>
</organism>
<reference evidence="1" key="1">
    <citation type="submission" date="2021-01" db="EMBL/GenBank/DDBJ databases">
        <authorList>
            <person name="Bezrukov I."/>
        </authorList>
    </citation>
    <scope>NUCLEOTIDE SEQUENCE</scope>
</reference>
<accession>A0A8S2AVP9</accession>
<gene>
    <name evidence="1" type="ORF">AARE701A_LOCUS16841</name>
</gene>
<protein>
    <submittedName>
        <fullName evidence="1">Uncharacterized protein</fullName>
    </submittedName>
</protein>
<proteinExistence type="predicted"/>
<evidence type="ECO:0000313" key="1">
    <source>
        <dbReference type="EMBL" id="CAE6136133.1"/>
    </source>
</evidence>
<keyword evidence="2" id="KW-1185">Reference proteome</keyword>
<dbReference type="EMBL" id="LR999456">
    <property type="protein sequence ID" value="CAE6136133.1"/>
    <property type="molecule type" value="Genomic_DNA"/>
</dbReference>